<proteinExistence type="predicted"/>
<sequence length="93" mass="9925">VARDRWKLLRNLHSSILEAGKQETASSAGGKSSLVVSRSVSSENRIDIPKSILIKGNVCVCVRCPDESIALTASKSGTQVVLIVTPCTSKPEF</sequence>
<reference evidence="1 2" key="1">
    <citation type="journal article" date="2019" name="Sci. Rep.">
        <title>Orb-weaving spider Araneus ventricosus genome elucidates the spidroin gene catalogue.</title>
        <authorList>
            <person name="Kono N."/>
            <person name="Nakamura H."/>
            <person name="Ohtoshi R."/>
            <person name="Moran D.A.P."/>
            <person name="Shinohara A."/>
            <person name="Yoshida Y."/>
            <person name="Fujiwara M."/>
            <person name="Mori M."/>
            <person name="Tomita M."/>
            <person name="Arakawa K."/>
        </authorList>
    </citation>
    <scope>NUCLEOTIDE SEQUENCE [LARGE SCALE GENOMIC DNA]</scope>
</reference>
<keyword evidence="2" id="KW-1185">Reference proteome</keyword>
<evidence type="ECO:0000313" key="2">
    <source>
        <dbReference type="Proteomes" id="UP000499080"/>
    </source>
</evidence>
<feature type="non-terminal residue" evidence="1">
    <location>
        <position position="1"/>
    </location>
</feature>
<dbReference type="Proteomes" id="UP000499080">
    <property type="component" value="Unassembled WGS sequence"/>
</dbReference>
<name>A0A4Y2VHZ1_ARAVE</name>
<accession>A0A4Y2VHZ1</accession>
<dbReference type="EMBL" id="BGPR01047093">
    <property type="protein sequence ID" value="GBO24098.1"/>
    <property type="molecule type" value="Genomic_DNA"/>
</dbReference>
<organism evidence="1 2">
    <name type="scientific">Araneus ventricosus</name>
    <name type="common">Orbweaver spider</name>
    <name type="synonym">Epeira ventricosa</name>
    <dbReference type="NCBI Taxonomy" id="182803"/>
    <lineage>
        <taxon>Eukaryota</taxon>
        <taxon>Metazoa</taxon>
        <taxon>Ecdysozoa</taxon>
        <taxon>Arthropoda</taxon>
        <taxon>Chelicerata</taxon>
        <taxon>Arachnida</taxon>
        <taxon>Araneae</taxon>
        <taxon>Araneomorphae</taxon>
        <taxon>Entelegynae</taxon>
        <taxon>Araneoidea</taxon>
        <taxon>Araneidae</taxon>
        <taxon>Araneus</taxon>
    </lineage>
</organism>
<comment type="caution">
    <text evidence="1">The sequence shown here is derived from an EMBL/GenBank/DDBJ whole genome shotgun (WGS) entry which is preliminary data.</text>
</comment>
<protein>
    <submittedName>
        <fullName evidence="1">Uncharacterized protein</fullName>
    </submittedName>
</protein>
<gene>
    <name evidence="1" type="ORF">AVEN_236265_1</name>
</gene>
<evidence type="ECO:0000313" key="1">
    <source>
        <dbReference type="EMBL" id="GBO24098.1"/>
    </source>
</evidence>
<dbReference type="AlphaFoldDB" id="A0A4Y2VHZ1"/>